<keyword evidence="2" id="KW-1185">Reference proteome</keyword>
<dbReference type="Proteomes" id="UP000887577">
    <property type="component" value="Unplaced"/>
</dbReference>
<sequence length="457" mass="50159">MDLSQTLLNILNTSYSPDSDENVAAVGGLNDADSSEEEYYVCLKCEYLGIEEQNQCINNAQNVCSEKENQMIEQRESVQSESTGSNETTLSSQESSIANNIVTDASTHIKLELPIESSGNINNEKLISNFQSLTLPNSPNNNVAEVIQNVFGQNGSQVSYDVLPQYINTLIASNDMEGTEILDQPTTQSIGIQTEEIFPPAIEEAAVTTIPEVSDSSFPVDVSHETCVDRETDVANISETDNSPVSTNHEAPVNKEIPVTNISEAPVSFIHEATSMESNASNENPLTILNLNENSHSFETPVFKRFNRGRSGSEVPDDIATTQSSVNVSTTPGMSTPAYQNHTPKIDSKQLLSLFQKPSDDMYGDLSSLLKSAGIQITGEEDPEFLNEIKDVKIKVETPRSIKSETGVRKRRRSPHFYTPAKRRVTKKGSVGTVKVKRTGETKAFVEWDSDAYIESD</sequence>
<accession>A0A914Y3K2</accession>
<proteinExistence type="predicted"/>
<dbReference type="WBParaSite" id="PSU_v2.g13810.t1">
    <property type="protein sequence ID" value="PSU_v2.g13810.t1"/>
    <property type="gene ID" value="PSU_v2.g13810"/>
</dbReference>
<feature type="region of interest" description="Disordered" evidence="1">
    <location>
        <begin position="74"/>
        <end position="97"/>
    </location>
</feature>
<feature type="region of interest" description="Disordered" evidence="1">
    <location>
        <begin position="403"/>
        <end position="430"/>
    </location>
</feature>
<feature type="compositionally biased region" description="Basic residues" evidence="1">
    <location>
        <begin position="409"/>
        <end position="427"/>
    </location>
</feature>
<protein>
    <submittedName>
        <fullName evidence="3">Uncharacterized protein</fullName>
    </submittedName>
</protein>
<evidence type="ECO:0000313" key="3">
    <source>
        <dbReference type="WBParaSite" id="PSU_v2.g13810.t1"/>
    </source>
</evidence>
<dbReference type="AlphaFoldDB" id="A0A914Y3K2"/>
<feature type="compositionally biased region" description="Polar residues" evidence="1">
    <location>
        <begin position="79"/>
        <end position="97"/>
    </location>
</feature>
<reference evidence="3" key="1">
    <citation type="submission" date="2022-11" db="UniProtKB">
        <authorList>
            <consortium name="WormBaseParasite"/>
        </authorList>
    </citation>
    <scope>IDENTIFICATION</scope>
</reference>
<name>A0A914Y3K2_9BILA</name>
<evidence type="ECO:0000313" key="2">
    <source>
        <dbReference type="Proteomes" id="UP000887577"/>
    </source>
</evidence>
<organism evidence="2 3">
    <name type="scientific">Panagrolaimus superbus</name>
    <dbReference type="NCBI Taxonomy" id="310955"/>
    <lineage>
        <taxon>Eukaryota</taxon>
        <taxon>Metazoa</taxon>
        <taxon>Ecdysozoa</taxon>
        <taxon>Nematoda</taxon>
        <taxon>Chromadorea</taxon>
        <taxon>Rhabditida</taxon>
        <taxon>Tylenchina</taxon>
        <taxon>Panagrolaimomorpha</taxon>
        <taxon>Panagrolaimoidea</taxon>
        <taxon>Panagrolaimidae</taxon>
        <taxon>Panagrolaimus</taxon>
    </lineage>
</organism>
<evidence type="ECO:0000256" key="1">
    <source>
        <dbReference type="SAM" id="MobiDB-lite"/>
    </source>
</evidence>